<keyword evidence="4" id="KW-1185">Reference proteome</keyword>
<keyword evidence="2" id="KW-0677">Repeat</keyword>
<protein>
    <recommendedName>
        <fullName evidence="5">Biglycan</fullName>
    </recommendedName>
</protein>
<comment type="caution">
    <text evidence="3">The sequence shown here is derived from an EMBL/GenBank/DDBJ whole genome shotgun (WGS) entry which is preliminary data.</text>
</comment>
<dbReference type="Proteomes" id="UP001176940">
    <property type="component" value="Unassembled WGS sequence"/>
</dbReference>
<evidence type="ECO:0000313" key="4">
    <source>
        <dbReference type="Proteomes" id="UP001176940"/>
    </source>
</evidence>
<dbReference type="InterPro" id="IPR050333">
    <property type="entry name" value="SLRP"/>
</dbReference>
<evidence type="ECO:0000256" key="2">
    <source>
        <dbReference type="ARBA" id="ARBA00022737"/>
    </source>
</evidence>
<accession>A0ABN9KQY2</accession>
<dbReference type="Pfam" id="PF13855">
    <property type="entry name" value="LRR_8"/>
    <property type="match status" value="1"/>
</dbReference>
<evidence type="ECO:0000256" key="1">
    <source>
        <dbReference type="ARBA" id="ARBA00022614"/>
    </source>
</evidence>
<dbReference type="Gene3D" id="3.80.10.10">
    <property type="entry name" value="Ribonuclease Inhibitor"/>
    <property type="match status" value="1"/>
</dbReference>
<evidence type="ECO:0008006" key="5">
    <source>
        <dbReference type="Google" id="ProtNLM"/>
    </source>
</evidence>
<keyword evidence="1" id="KW-0433">Leucine-rich repeat</keyword>
<dbReference type="InterPro" id="IPR001611">
    <property type="entry name" value="Leu-rich_rpt"/>
</dbReference>
<dbReference type="EMBL" id="CAUEEQ010000048">
    <property type="protein sequence ID" value="CAJ0915693.1"/>
    <property type="molecule type" value="Genomic_DNA"/>
</dbReference>
<dbReference type="InterPro" id="IPR032675">
    <property type="entry name" value="LRR_dom_sf"/>
</dbReference>
<organism evidence="3 4">
    <name type="scientific">Ranitomeya imitator</name>
    <name type="common">mimic poison frog</name>
    <dbReference type="NCBI Taxonomy" id="111125"/>
    <lineage>
        <taxon>Eukaryota</taxon>
        <taxon>Metazoa</taxon>
        <taxon>Chordata</taxon>
        <taxon>Craniata</taxon>
        <taxon>Vertebrata</taxon>
        <taxon>Euteleostomi</taxon>
        <taxon>Amphibia</taxon>
        <taxon>Batrachia</taxon>
        <taxon>Anura</taxon>
        <taxon>Neobatrachia</taxon>
        <taxon>Hyloidea</taxon>
        <taxon>Dendrobatidae</taxon>
        <taxon>Dendrobatinae</taxon>
        <taxon>Ranitomeya</taxon>
    </lineage>
</organism>
<dbReference type="PANTHER" id="PTHR45712">
    <property type="entry name" value="AGAP008170-PA"/>
    <property type="match status" value="1"/>
</dbReference>
<dbReference type="PANTHER" id="PTHR45712:SF2">
    <property type="entry name" value="ASPORIN"/>
    <property type="match status" value="1"/>
</dbReference>
<name>A0ABN9KQY2_9NEOB</name>
<proteinExistence type="predicted"/>
<reference evidence="3" key="1">
    <citation type="submission" date="2023-07" db="EMBL/GenBank/DDBJ databases">
        <authorList>
            <person name="Stuckert A."/>
        </authorList>
    </citation>
    <scope>NUCLEOTIDE SEQUENCE</scope>
</reference>
<evidence type="ECO:0000313" key="3">
    <source>
        <dbReference type="EMBL" id="CAJ0915693.1"/>
    </source>
</evidence>
<dbReference type="SUPFAM" id="SSF52058">
    <property type="entry name" value="L domain-like"/>
    <property type="match status" value="1"/>
</dbReference>
<sequence length="147" mass="16557">MFLISGQYRTSNSILSIGILQCTVSTNNLLDVSDFRLGLGHNKIKEVENGSLAYIPKVREIHLENNKLKTVPAGISDLRYLQVLFLHSNNIGKVDVNDFCPMPPKMKKSLYSGISLFGNPVKYWEIQPATFRCILGRNSVQIGNFRK</sequence>
<gene>
    <name evidence="3" type="ORF">RIMI_LOCUS84905</name>
</gene>